<evidence type="ECO:0000313" key="3">
    <source>
        <dbReference type="EMBL" id="PFG36374.1"/>
    </source>
</evidence>
<gene>
    <name evidence="3" type="ORF">ATL41_1092</name>
</gene>
<dbReference type="RefSeq" id="WP_143556576.1">
    <property type="nucleotide sequence ID" value="NZ_PDJH01000001.1"/>
</dbReference>
<evidence type="ECO:0000256" key="2">
    <source>
        <dbReference type="SAM" id="SignalP"/>
    </source>
</evidence>
<organism evidence="3 4">
    <name type="scientific">Flavimobilis soli</name>
    <dbReference type="NCBI Taxonomy" id="442709"/>
    <lineage>
        <taxon>Bacteria</taxon>
        <taxon>Bacillati</taxon>
        <taxon>Actinomycetota</taxon>
        <taxon>Actinomycetes</taxon>
        <taxon>Micrococcales</taxon>
        <taxon>Jonesiaceae</taxon>
        <taxon>Flavimobilis</taxon>
    </lineage>
</organism>
<comment type="caution">
    <text evidence="3">The sequence shown here is derived from an EMBL/GenBank/DDBJ whole genome shotgun (WGS) entry which is preliminary data.</text>
</comment>
<evidence type="ECO:0008006" key="5">
    <source>
        <dbReference type="Google" id="ProtNLM"/>
    </source>
</evidence>
<keyword evidence="4" id="KW-1185">Reference proteome</keyword>
<dbReference type="EMBL" id="PDJH01000001">
    <property type="protein sequence ID" value="PFG36374.1"/>
    <property type="molecule type" value="Genomic_DNA"/>
</dbReference>
<feature type="compositionally biased region" description="Low complexity" evidence="1">
    <location>
        <begin position="34"/>
        <end position="55"/>
    </location>
</feature>
<dbReference type="AlphaFoldDB" id="A0A2A9EBW7"/>
<keyword evidence="2" id="KW-0732">Signal</keyword>
<name>A0A2A9EBW7_9MICO</name>
<proteinExistence type="predicted"/>
<feature type="region of interest" description="Disordered" evidence="1">
    <location>
        <begin position="34"/>
        <end position="59"/>
    </location>
</feature>
<accession>A0A2A9EBW7</accession>
<feature type="signal peptide" evidence="2">
    <location>
        <begin position="1"/>
        <end position="30"/>
    </location>
</feature>
<dbReference type="PROSITE" id="PS51257">
    <property type="entry name" value="PROKAR_LIPOPROTEIN"/>
    <property type="match status" value="1"/>
</dbReference>
<evidence type="ECO:0000313" key="4">
    <source>
        <dbReference type="Proteomes" id="UP000221394"/>
    </source>
</evidence>
<protein>
    <recommendedName>
        <fullName evidence="5">Secreted protein</fullName>
    </recommendedName>
</protein>
<feature type="chain" id="PRO_5012540975" description="Secreted protein" evidence="2">
    <location>
        <begin position="31"/>
        <end position="303"/>
    </location>
</feature>
<evidence type="ECO:0000256" key="1">
    <source>
        <dbReference type="SAM" id="MobiDB-lite"/>
    </source>
</evidence>
<reference evidence="3 4" key="1">
    <citation type="submission" date="2017-10" db="EMBL/GenBank/DDBJ databases">
        <title>Sequencing the genomes of 1000 actinobacteria strains.</title>
        <authorList>
            <person name="Klenk H.-P."/>
        </authorList>
    </citation>
    <scope>NUCLEOTIDE SEQUENCE [LARGE SCALE GENOMIC DNA]</scope>
    <source>
        <strain evidence="3 4">DSM 21574</strain>
    </source>
</reference>
<sequence length="303" mass="32012">MLSRRWAMVGATVSAAAASLVLSACSGGGAEPTIPATTSAAAPTSPSSPSATPSPERTIDASRWCAAGTVKDGDLTLDFGKPTTATGDEWAESLGRTWRAYVPVTVTNELDVPCMFDLNLDVAIDGVSGREDVRVPLQPGQSYRFQAFDLTELVELADAKDGVAGHEVTTGQTGSQRNPLIDDYYELEAEVGEIEGEGKDAVLPVSVELGAVRAGMPRHTGSVEYLTVVGLDAQGDVVTKAFHETEGKAEFGGRIDVRIPISGGDSSGTTRNQVPLSVYDDVVEYKVYLQPNQTEINDLFADK</sequence>
<dbReference type="Proteomes" id="UP000221394">
    <property type="component" value="Unassembled WGS sequence"/>
</dbReference>